<name>A0A7V5U370_9BACT</name>
<gene>
    <name evidence="1" type="ORF">ENJ96_07560</name>
</gene>
<dbReference type="EMBL" id="DROK01000224">
    <property type="protein sequence ID" value="HHI97696.1"/>
    <property type="molecule type" value="Genomic_DNA"/>
</dbReference>
<evidence type="ECO:0000313" key="1">
    <source>
        <dbReference type="EMBL" id="HHI97696.1"/>
    </source>
</evidence>
<comment type="caution">
    <text evidence="1">The sequence shown here is derived from an EMBL/GenBank/DDBJ whole genome shotgun (WGS) entry which is preliminary data.</text>
</comment>
<dbReference type="Proteomes" id="UP000886101">
    <property type="component" value="Unassembled WGS sequence"/>
</dbReference>
<dbReference type="GO" id="GO:0005524">
    <property type="term" value="F:ATP binding"/>
    <property type="evidence" value="ECO:0007669"/>
    <property type="project" value="InterPro"/>
</dbReference>
<dbReference type="GO" id="GO:0016020">
    <property type="term" value="C:membrane"/>
    <property type="evidence" value="ECO:0007669"/>
    <property type="project" value="GOC"/>
</dbReference>
<evidence type="ECO:0008006" key="2">
    <source>
        <dbReference type="Google" id="ProtNLM"/>
    </source>
</evidence>
<feature type="non-terminal residue" evidence="1">
    <location>
        <position position="1"/>
    </location>
</feature>
<sequence length="133" mass="14762">SQFGRPVFEVPFLYRRPYLLTDARQVAGAPSYFVFCGLADPASFLTAAQKVGPVRGFWALPDHVRYRPGLIKKIKQAQERAGAAALLTSTKDAVKLLPFGRELGPCYVLPAEACLGKELKNFVWERLKGHTRA</sequence>
<protein>
    <recommendedName>
        <fullName evidence="2">Tetraacyldisaccharide 4'-kinase</fullName>
    </recommendedName>
</protein>
<dbReference type="InterPro" id="IPR003758">
    <property type="entry name" value="LpxK"/>
</dbReference>
<accession>A0A7V5U370</accession>
<dbReference type="UniPathway" id="UPA00359">
    <property type="reaction ID" value="UER00482"/>
</dbReference>
<proteinExistence type="predicted"/>
<dbReference type="GO" id="GO:0009245">
    <property type="term" value="P:lipid A biosynthetic process"/>
    <property type="evidence" value="ECO:0007669"/>
    <property type="project" value="InterPro"/>
</dbReference>
<dbReference type="Pfam" id="PF02606">
    <property type="entry name" value="LpxK"/>
    <property type="match status" value="1"/>
</dbReference>
<dbReference type="AlphaFoldDB" id="A0A7V5U370"/>
<organism evidence="1">
    <name type="scientific">Thermodesulfatator atlanticus</name>
    <dbReference type="NCBI Taxonomy" id="501497"/>
    <lineage>
        <taxon>Bacteria</taxon>
        <taxon>Pseudomonadati</taxon>
        <taxon>Thermodesulfobacteriota</taxon>
        <taxon>Thermodesulfobacteria</taxon>
        <taxon>Thermodesulfobacteriales</taxon>
        <taxon>Thermodesulfatatoraceae</taxon>
        <taxon>Thermodesulfatator</taxon>
    </lineage>
</organism>
<dbReference type="GO" id="GO:0009029">
    <property type="term" value="F:lipid-A 4'-kinase activity"/>
    <property type="evidence" value="ECO:0007669"/>
    <property type="project" value="InterPro"/>
</dbReference>
<reference evidence="1" key="1">
    <citation type="journal article" date="2020" name="mSystems">
        <title>Genome- and Community-Level Interaction Insights into Carbon Utilization and Element Cycling Functions of Hydrothermarchaeota in Hydrothermal Sediment.</title>
        <authorList>
            <person name="Zhou Z."/>
            <person name="Liu Y."/>
            <person name="Xu W."/>
            <person name="Pan J."/>
            <person name="Luo Z.H."/>
            <person name="Li M."/>
        </authorList>
    </citation>
    <scope>NUCLEOTIDE SEQUENCE [LARGE SCALE GENOMIC DNA]</scope>
    <source>
        <strain evidence="1">HyVt-533</strain>
    </source>
</reference>